<feature type="signal peptide" evidence="1">
    <location>
        <begin position="1"/>
        <end position="20"/>
    </location>
</feature>
<protein>
    <submittedName>
        <fullName evidence="2">Uncharacterized protein</fullName>
    </submittedName>
</protein>
<keyword evidence="3" id="KW-1185">Reference proteome</keyword>
<keyword evidence="1" id="KW-0732">Signal</keyword>
<evidence type="ECO:0000313" key="3">
    <source>
        <dbReference type="Proteomes" id="UP000561459"/>
    </source>
</evidence>
<name>A0A7W6C2V9_9SPHN</name>
<proteinExistence type="predicted"/>
<reference evidence="2 3" key="1">
    <citation type="submission" date="2020-08" db="EMBL/GenBank/DDBJ databases">
        <title>Genomic Encyclopedia of Type Strains, Phase IV (KMG-IV): sequencing the most valuable type-strain genomes for metagenomic binning, comparative biology and taxonomic classification.</title>
        <authorList>
            <person name="Goeker M."/>
        </authorList>
    </citation>
    <scope>NUCLEOTIDE SEQUENCE [LARGE SCALE GENOMIC DNA]</scope>
    <source>
        <strain evidence="2 3">DSM 27568</strain>
    </source>
</reference>
<evidence type="ECO:0000256" key="1">
    <source>
        <dbReference type="SAM" id="SignalP"/>
    </source>
</evidence>
<sequence>MNKQSSAAIVLAAISATIVAAPPAVARDRLTGEAQLAKMLDGREPGKPVNCLPLGQSSEQRIIDKTAIVYRYGSTLYVNRPSNPESLDNDDIMVTKPLNGQLCSVDTVTLIDRNSRFYSGFVGLQQFVPYKKVASAR</sequence>
<accession>A0A7W6C2V9</accession>
<comment type="caution">
    <text evidence="2">The sequence shown here is derived from an EMBL/GenBank/DDBJ whole genome shotgun (WGS) entry which is preliminary data.</text>
</comment>
<feature type="chain" id="PRO_5031516389" evidence="1">
    <location>
        <begin position="21"/>
        <end position="137"/>
    </location>
</feature>
<dbReference type="RefSeq" id="WP_183615471.1">
    <property type="nucleotide sequence ID" value="NZ_JACIDY010000001.1"/>
</dbReference>
<organism evidence="2 3">
    <name type="scientific">Novosphingobium fluoreni</name>
    <dbReference type="NCBI Taxonomy" id="1391222"/>
    <lineage>
        <taxon>Bacteria</taxon>
        <taxon>Pseudomonadati</taxon>
        <taxon>Pseudomonadota</taxon>
        <taxon>Alphaproteobacteria</taxon>
        <taxon>Sphingomonadales</taxon>
        <taxon>Sphingomonadaceae</taxon>
        <taxon>Novosphingobium</taxon>
    </lineage>
</organism>
<gene>
    <name evidence="2" type="ORF">GGR39_000160</name>
</gene>
<dbReference type="EMBL" id="JACIDY010000001">
    <property type="protein sequence ID" value="MBB3938531.1"/>
    <property type="molecule type" value="Genomic_DNA"/>
</dbReference>
<dbReference type="Proteomes" id="UP000561459">
    <property type="component" value="Unassembled WGS sequence"/>
</dbReference>
<evidence type="ECO:0000313" key="2">
    <source>
        <dbReference type="EMBL" id="MBB3938531.1"/>
    </source>
</evidence>
<dbReference type="AlphaFoldDB" id="A0A7W6C2V9"/>